<name>A0A1L9QS73_9CYAN</name>
<feature type="transmembrane region" description="Helical" evidence="1">
    <location>
        <begin position="16"/>
        <end position="36"/>
    </location>
</feature>
<keyword evidence="1" id="KW-1133">Transmembrane helix</keyword>
<keyword evidence="1" id="KW-0472">Membrane</keyword>
<evidence type="ECO:0000313" key="3">
    <source>
        <dbReference type="Proteomes" id="UP000183940"/>
    </source>
</evidence>
<evidence type="ECO:0000313" key="2">
    <source>
        <dbReference type="EMBL" id="OJJ25492.1"/>
    </source>
</evidence>
<dbReference type="AlphaFoldDB" id="A0A1L9QS73"/>
<dbReference type="EMBL" id="MLAW01000016">
    <property type="protein sequence ID" value="OJJ25492.1"/>
    <property type="molecule type" value="Genomic_DNA"/>
</dbReference>
<keyword evidence="3" id="KW-1185">Reference proteome</keyword>
<protein>
    <submittedName>
        <fullName evidence="2">Uncharacterized protein</fullName>
    </submittedName>
</protein>
<proteinExistence type="predicted"/>
<reference evidence="2" key="1">
    <citation type="submission" date="2016-10" db="EMBL/GenBank/DDBJ databases">
        <title>CRISPR-Cas defence system in Roseofilum reptotaenium: evidence of a bacteriophage-cyanobacterium arms race in the coral black band disease.</title>
        <authorList>
            <person name="Buerger P."/>
            <person name="Wood-Charlson E.M."/>
            <person name="Weynberg K.D."/>
            <person name="Willis B."/>
            <person name="Van Oppen M.J."/>
        </authorList>
    </citation>
    <scope>NUCLEOTIDE SEQUENCE [LARGE SCALE GENOMIC DNA]</scope>
    <source>
        <strain evidence="2">AO1-A</strain>
    </source>
</reference>
<dbReference type="Proteomes" id="UP000183940">
    <property type="component" value="Unassembled WGS sequence"/>
</dbReference>
<comment type="caution">
    <text evidence="2">The sequence shown here is derived from an EMBL/GenBank/DDBJ whole genome shotgun (WGS) entry which is preliminary data.</text>
</comment>
<organism evidence="2 3">
    <name type="scientific">Roseofilum reptotaenium AO1-A</name>
    <dbReference type="NCBI Taxonomy" id="1925591"/>
    <lineage>
        <taxon>Bacteria</taxon>
        <taxon>Bacillati</taxon>
        <taxon>Cyanobacteriota</taxon>
        <taxon>Cyanophyceae</taxon>
        <taxon>Desertifilales</taxon>
        <taxon>Desertifilaceae</taxon>
        <taxon>Roseofilum</taxon>
    </lineage>
</organism>
<gene>
    <name evidence="2" type="ORF">BI308_10990</name>
</gene>
<keyword evidence="1" id="KW-0812">Transmembrane</keyword>
<accession>A0A1L9QS73</accession>
<sequence length="82" mass="9146">MLGFWLACYFSPPLNSYTMLLGLNLLHIIKILIWAIKHKKLAPDPSRNACTIGFRPIPGVSIDKPNRSDAPGWDFYSSEIGG</sequence>
<evidence type="ECO:0000256" key="1">
    <source>
        <dbReference type="SAM" id="Phobius"/>
    </source>
</evidence>